<gene>
    <name evidence="2" type="ORF">PSTG_12603</name>
</gene>
<evidence type="ECO:0000256" key="1">
    <source>
        <dbReference type="SAM" id="MobiDB-lite"/>
    </source>
</evidence>
<protein>
    <submittedName>
        <fullName evidence="2">Uncharacterized protein</fullName>
    </submittedName>
</protein>
<feature type="region of interest" description="Disordered" evidence="1">
    <location>
        <begin position="92"/>
        <end position="123"/>
    </location>
</feature>
<comment type="caution">
    <text evidence="2">The sequence shown here is derived from an EMBL/GenBank/DDBJ whole genome shotgun (WGS) entry which is preliminary data.</text>
</comment>
<sequence length="385" mass="43592">MAPSSSSPARRPRHVPHDSCDWSERLLMASAWSQKKRQELSYEMFRKPKLIPEMAKLGLAPEHPNPAPNFPPPAPIAIAWRDDELMSVAESYSTGLGDKQDGFKRRAPSEDELTDPDDPDTEARIQREVNVGLPVSRSPHKAHRIAVTLHRNSLVALEILKDLQRQLVKLSDQPNNHPHALKILGFADLIPSRLHLIFHHDGKVTLERTLDAIKGLRKIHLAVDKQKFSALESERKQCLWTDFNQTGEFLEDAVSSLKNLTRQLDLFQASESEVLEEPLLEHMVNCESNADTQSSNLALECSNQLLRSSYTQSARFNYALSELAECVVYFISLFKRANRSIELWKALLISDEVDLSLMSDWSSYWVEVLISSTAGFKSLETNFGE</sequence>
<reference evidence="3" key="1">
    <citation type="submission" date="2014-03" db="EMBL/GenBank/DDBJ databases">
        <title>The Genome Sequence of Puccinia striiformis f. sp. tritici PST-78.</title>
        <authorList>
            <consortium name="The Broad Institute Genome Sequencing Platform"/>
            <person name="Cuomo C."/>
            <person name="Hulbert S."/>
            <person name="Chen X."/>
            <person name="Walker B."/>
            <person name="Young S.K."/>
            <person name="Zeng Q."/>
            <person name="Gargeya S."/>
            <person name="Fitzgerald M."/>
            <person name="Haas B."/>
            <person name="Abouelleil A."/>
            <person name="Alvarado L."/>
            <person name="Arachchi H.M."/>
            <person name="Berlin A.M."/>
            <person name="Chapman S.B."/>
            <person name="Goldberg J."/>
            <person name="Griggs A."/>
            <person name="Gujja S."/>
            <person name="Hansen M."/>
            <person name="Howarth C."/>
            <person name="Imamovic A."/>
            <person name="Larimer J."/>
            <person name="McCowan C."/>
            <person name="Montmayeur A."/>
            <person name="Murphy C."/>
            <person name="Neiman D."/>
            <person name="Pearson M."/>
            <person name="Priest M."/>
            <person name="Roberts A."/>
            <person name="Saif S."/>
            <person name="Shea T."/>
            <person name="Sisk P."/>
            <person name="Sykes S."/>
            <person name="Wortman J."/>
            <person name="Nusbaum C."/>
            <person name="Birren B."/>
        </authorList>
    </citation>
    <scope>NUCLEOTIDE SEQUENCE [LARGE SCALE GENOMIC DNA]</scope>
    <source>
        <strain evidence="3">race PST-78</strain>
    </source>
</reference>
<proteinExistence type="predicted"/>
<dbReference type="OrthoDB" id="2517627at2759"/>
<evidence type="ECO:0000313" key="2">
    <source>
        <dbReference type="EMBL" id="KNE94027.1"/>
    </source>
</evidence>
<dbReference type="Proteomes" id="UP000054564">
    <property type="component" value="Unassembled WGS sequence"/>
</dbReference>
<organism evidence="2 3">
    <name type="scientific">Puccinia striiformis f. sp. tritici PST-78</name>
    <dbReference type="NCBI Taxonomy" id="1165861"/>
    <lineage>
        <taxon>Eukaryota</taxon>
        <taxon>Fungi</taxon>
        <taxon>Dikarya</taxon>
        <taxon>Basidiomycota</taxon>
        <taxon>Pucciniomycotina</taxon>
        <taxon>Pucciniomycetes</taxon>
        <taxon>Pucciniales</taxon>
        <taxon>Pucciniaceae</taxon>
        <taxon>Puccinia</taxon>
    </lineage>
</organism>
<name>A0A0L0V430_9BASI</name>
<feature type="compositionally biased region" description="Acidic residues" evidence="1">
    <location>
        <begin position="110"/>
        <end position="120"/>
    </location>
</feature>
<evidence type="ECO:0000313" key="3">
    <source>
        <dbReference type="Proteomes" id="UP000054564"/>
    </source>
</evidence>
<accession>A0A0L0V430</accession>
<dbReference type="EMBL" id="AJIL01000125">
    <property type="protein sequence ID" value="KNE94027.1"/>
    <property type="molecule type" value="Genomic_DNA"/>
</dbReference>
<dbReference type="AlphaFoldDB" id="A0A0L0V430"/>
<keyword evidence="3" id="KW-1185">Reference proteome</keyword>
<feature type="compositionally biased region" description="Basic and acidic residues" evidence="1">
    <location>
        <begin position="98"/>
        <end position="109"/>
    </location>
</feature>